<dbReference type="InterPro" id="IPR000182">
    <property type="entry name" value="GNAT_dom"/>
</dbReference>
<keyword evidence="4" id="KW-1185">Reference proteome</keyword>
<feature type="domain" description="N-acetyltransferase" evidence="2">
    <location>
        <begin position="5"/>
        <end position="170"/>
    </location>
</feature>
<dbReference type="GO" id="GO:0016747">
    <property type="term" value="F:acyltransferase activity, transferring groups other than amino-acyl groups"/>
    <property type="evidence" value="ECO:0007669"/>
    <property type="project" value="InterPro"/>
</dbReference>
<keyword evidence="3" id="KW-0808">Transferase</keyword>
<dbReference type="PANTHER" id="PTHR43610:SF1">
    <property type="entry name" value="N-ACETYLTRANSFERASE DOMAIN-CONTAINING PROTEIN"/>
    <property type="match status" value="1"/>
</dbReference>
<dbReference type="STRING" id="83767.SAMN05660652_03676"/>
<proteinExistence type="predicted"/>
<evidence type="ECO:0000259" key="2">
    <source>
        <dbReference type="PROSITE" id="PS51186"/>
    </source>
</evidence>
<gene>
    <name evidence="3" type="ORF">SAMN05660652_03676</name>
</gene>
<dbReference type="InterPro" id="IPR016181">
    <property type="entry name" value="Acyl_CoA_acyltransferase"/>
</dbReference>
<dbReference type="RefSeq" id="WP_091939873.1">
    <property type="nucleotide sequence ID" value="NZ_FNCY01000022.1"/>
</dbReference>
<organism evidence="3 4">
    <name type="scientific">Propionivibrio dicarboxylicus</name>
    <dbReference type="NCBI Taxonomy" id="83767"/>
    <lineage>
        <taxon>Bacteria</taxon>
        <taxon>Pseudomonadati</taxon>
        <taxon>Pseudomonadota</taxon>
        <taxon>Betaproteobacteria</taxon>
        <taxon>Rhodocyclales</taxon>
        <taxon>Rhodocyclaceae</taxon>
        <taxon>Propionivibrio</taxon>
    </lineage>
</organism>
<dbReference type="PANTHER" id="PTHR43610">
    <property type="entry name" value="BLL6696 PROTEIN"/>
    <property type="match status" value="1"/>
</dbReference>
<name>A0A1G8LQN9_9RHOO</name>
<evidence type="ECO:0000256" key="1">
    <source>
        <dbReference type="SAM" id="MobiDB-lite"/>
    </source>
</evidence>
<dbReference type="PROSITE" id="PS51186">
    <property type="entry name" value="GNAT"/>
    <property type="match status" value="1"/>
</dbReference>
<dbReference type="Proteomes" id="UP000198607">
    <property type="component" value="Unassembled WGS sequence"/>
</dbReference>
<dbReference type="Gene3D" id="3.40.630.30">
    <property type="match status" value="1"/>
</dbReference>
<feature type="region of interest" description="Disordered" evidence="1">
    <location>
        <begin position="188"/>
        <end position="210"/>
    </location>
</feature>
<protein>
    <submittedName>
        <fullName evidence="3">Protein N-acetyltransferase, RimJ/RimL family</fullName>
    </submittedName>
</protein>
<reference evidence="3 4" key="1">
    <citation type="submission" date="2016-10" db="EMBL/GenBank/DDBJ databases">
        <authorList>
            <person name="de Groot N.N."/>
        </authorList>
    </citation>
    <scope>NUCLEOTIDE SEQUENCE [LARGE SCALE GENOMIC DNA]</scope>
    <source>
        <strain evidence="3 4">DSM 5885</strain>
    </source>
</reference>
<dbReference type="OrthoDB" id="5295305at2"/>
<accession>A0A1G8LQN9</accession>
<dbReference type="AlphaFoldDB" id="A0A1G8LQN9"/>
<dbReference type="EMBL" id="FNCY01000022">
    <property type="protein sequence ID" value="SDI57787.1"/>
    <property type="molecule type" value="Genomic_DNA"/>
</dbReference>
<dbReference type="SUPFAM" id="SSF55729">
    <property type="entry name" value="Acyl-CoA N-acyltransferases (Nat)"/>
    <property type="match status" value="1"/>
</dbReference>
<evidence type="ECO:0000313" key="3">
    <source>
        <dbReference type="EMBL" id="SDI57787.1"/>
    </source>
</evidence>
<feature type="compositionally biased region" description="Basic and acidic residues" evidence="1">
    <location>
        <begin position="188"/>
        <end position="202"/>
    </location>
</feature>
<evidence type="ECO:0000313" key="4">
    <source>
        <dbReference type="Proteomes" id="UP000198607"/>
    </source>
</evidence>
<dbReference type="Pfam" id="PF13302">
    <property type="entry name" value="Acetyltransf_3"/>
    <property type="match status" value="1"/>
</dbReference>
<sequence length="210" mass="24077">MDYRIRLEPLDQRHADDLAAAGSDASIWLYLPGKPFRQRHDAQHWIAAAHEDQRRGKRIPFAIVDAATGQAIGSTSFSHMRKEHRSTMIGWSWLAPSHRGTSVNAESKYLLLEHAFETMGAMRVDLRIDERNIRSQRAAERLGAVREGVLRRHMIENGIVRNTVYYSFIDSEWPDTKTHIEEIIQHKRDTAAREMPSHRHEAAPGILEVA</sequence>